<dbReference type="EMBL" id="JQCB01000009">
    <property type="protein sequence ID" value="KRN95372.1"/>
    <property type="molecule type" value="Genomic_DNA"/>
</dbReference>
<accession>A0A0R2L7I7</accession>
<organism evidence="2 3">
    <name type="scientific">Furfurilactobacillus siliginis</name>
    <dbReference type="NCBI Taxonomy" id="348151"/>
    <lineage>
        <taxon>Bacteria</taxon>
        <taxon>Bacillati</taxon>
        <taxon>Bacillota</taxon>
        <taxon>Bacilli</taxon>
        <taxon>Lactobacillales</taxon>
        <taxon>Lactobacillaceae</taxon>
        <taxon>Furfurilactobacillus</taxon>
    </lineage>
</organism>
<sequence>MTIKNGKEMQIMNELWQKYDNNSLLFEKTASLEEKNRMLRAAAIAASRDQIAMLGHEPADEAARLRMTKQIELAQKEYGI</sequence>
<keyword evidence="3" id="KW-1185">Reference proteome</keyword>
<dbReference type="AlphaFoldDB" id="A0A0R2L7I7"/>
<reference evidence="1 4" key="2">
    <citation type="submission" date="2019-07" db="EMBL/GenBank/DDBJ databases">
        <title>Whole genome shotgun sequence of Lactobacillus siliginis NBRC 101315.</title>
        <authorList>
            <person name="Hosoyama A."/>
            <person name="Uohara A."/>
            <person name="Ohji S."/>
            <person name="Ichikawa N."/>
        </authorList>
    </citation>
    <scope>NUCLEOTIDE SEQUENCE [LARGE SCALE GENOMIC DNA]</scope>
    <source>
        <strain evidence="1 4">NBRC 101315</strain>
    </source>
</reference>
<dbReference type="PATRIC" id="fig|348151.3.peg.2068"/>
<evidence type="ECO:0000313" key="1">
    <source>
        <dbReference type="EMBL" id="GEK28151.1"/>
    </source>
</evidence>
<comment type="caution">
    <text evidence="2">The sequence shown here is derived from an EMBL/GenBank/DDBJ whole genome shotgun (WGS) entry which is preliminary data.</text>
</comment>
<protein>
    <submittedName>
        <fullName evidence="2">Uncharacterized protein</fullName>
    </submittedName>
</protein>
<gene>
    <name evidence="2" type="ORF">IV55_GL002015</name>
    <name evidence="1" type="ORF">LSI01_04620</name>
</gene>
<dbReference type="EMBL" id="BJUD01000005">
    <property type="protein sequence ID" value="GEK28151.1"/>
    <property type="molecule type" value="Genomic_DNA"/>
</dbReference>
<proteinExistence type="predicted"/>
<evidence type="ECO:0000313" key="3">
    <source>
        <dbReference type="Proteomes" id="UP000051139"/>
    </source>
</evidence>
<name>A0A0R2L7I7_9LACO</name>
<dbReference type="RefSeq" id="WP_057810797.1">
    <property type="nucleotide sequence ID" value="NZ_BJUD01000005.1"/>
</dbReference>
<evidence type="ECO:0000313" key="4">
    <source>
        <dbReference type="Proteomes" id="UP000321429"/>
    </source>
</evidence>
<dbReference type="Proteomes" id="UP000051139">
    <property type="component" value="Unassembled WGS sequence"/>
</dbReference>
<dbReference type="Proteomes" id="UP000321429">
    <property type="component" value="Unassembled WGS sequence"/>
</dbReference>
<reference evidence="2 3" key="1">
    <citation type="journal article" date="2015" name="Genome Announc.">
        <title>Expanding the biotechnology potential of lactobacilli through comparative genomics of 213 strains and associated genera.</title>
        <authorList>
            <person name="Sun Z."/>
            <person name="Harris H.M."/>
            <person name="McCann A."/>
            <person name="Guo C."/>
            <person name="Argimon S."/>
            <person name="Zhang W."/>
            <person name="Yang X."/>
            <person name="Jeffery I.B."/>
            <person name="Cooney J.C."/>
            <person name="Kagawa T.F."/>
            <person name="Liu W."/>
            <person name="Song Y."/>
            <person name="Salvetti E."/>
            <person name="Wrobel A."/>
            <person name="Rasinkangas P."/>
            <person name="Parkhill J."/>
            <person name="Rea M.C."/>
            <person name="O'Sullivan O."/>
            <person name="Ritari J."/>
            <person name="Douillard F.P."/>
            <person name="Paul Ross R."/>
            <person name="Yang R."/>
            <person name="Briner A.E."/>
            <person name="Felis G.E."/>
            <person name="de Vos W.M."/>
            <person name="Barrangou R."/>
            <person name="Klaenhammer T.R."/>
            <person name="Caufield P.W."/>
            <person name="Cui Y."/>
            <person name="Zhang H."/>
            <person name="O'Toole P.W."/>
        </authorList>
    </citation>
    <scope>NUCLEOTIDE SEQUENCE [LARGE SCALE GENOMIC DNA]</scope>
    <source>
        <strain evidence="2 3">DSM 22696</strain>
    </source>
</reference>
<evidence type="ECO:0000313" key="2">
    <source>
        <dbReference type="EMBL" id="KRN95372.1"/>
    </source>
</evidence>